<reference evidence="3 4" key="1">
    <citation type="journal article" date="2012" name="PLoS Pathog.">
        <title>Diverse lifestyles and strategies of plant pathogenesis encoded in the genomes of eighteen Dothideomycetes fungi.</title>
        <authorList>
            <person name="Ohm R.A."/>
            <person name="Feau N."/>
            <person name="Henrissat B."/>
            <person name="Schoch C.L."/>
            <person name="Horwitz B.A."/>
            <person name="Barry K.W."/>
            <person name="Condon B.J."/>
            <person name="Copeland A.C."/>
            <person name="Dhillon B."/>
            <person name="Glaser F."/>
            <person name="Hesse C.N."/>
            <person name="Kosti I."/>
            <person name="LaButti K."/>
            <person name="Lindquist E.A."/>
            <person name="Lucas S."/>
            <person name="Salamov A.A."/>
            <person name="Bradshaw R.E."/>
            <person name="Ciuffetti L."/>
            <person name="Hamelin R.C."/>
            <person name="Kema G.H.J."/>
            <person name="Lawrence C."/>
            <person name="Scott J.A."/>
            <person name="Spatafora J.W."/>
            <person name="Turgeon B.G."/>
            <person name="de Wit P.J.G.M."/>
            <person name="Zhong S."/>
            <person name="Goodwin S.B."/>
            <person name="Grigoriev I.V."/>
        </authorList>
    </citation>
    <scope>NUCLEOTIDE SEQUENCE [LARGE SCALE GENOMIC DNA]</scope>
    <source>
        <strain evidence="3 4">UAMH 10762</strain>
    </source>
</reference>
<evidence type="ECO:0008006" key="5">
    <source>
        <dbReference type="Google" id="ProtNLM"/>
    </source>
</evidence>
<dbReference type="AlphaFoldDB" id="M2M8Q0"/>
<feature type="compositionally biased region" description="Low complexity" evidence="1">
    <location>
        <begin position="418"/>
        <end position="432"/>
    </location>
</feature>
<evidence type="ECO:0000256" key="2">
    <source>
        <dbReference type="SAM" id="Phobius"/>
    </source>
</evidence>
<feature type="region of interest" description="Disordered" evidence="1">
    <location>
        <begin position="342"/>
        <end position="446"/>
    </location>
</feature>
<evidence type="ECO:0000313" key="3">
    <source>
        <dbReference type="EMBL" id="EMC92781.1"/>
    </source>
</evidence>
<gene>
    <name evidence="3" type="ORF">BAUCODRAFT_568952</name>
</gene>
<evidence type="ECO:0000256" key="1">
    <source>
        <dbReference type="SAM" id="MobiDB-lite"/>
    </source>
</evidence>
<keyword evidence="2" id="KW-0472">Membrane</keyword>
<dbReference type="KEGG" id="bcom:BAUCODRAFT_568952"/>
<dbReference type="HOGENOM" id="CLU_613914_0_0_1"/>
<dbReference type="RefSeq" id="XP_007680111.1">
    <property type="nucleotide sequence ID" value="XM_007681921.1"/>
</dbReference>
<keyword evidence="4" id="KW-1185">Reference proteome</keyword>
<protein>
    <recommendedName>
        <fullName evidence="5">Extracellular membrane protein CFEM domain-containing protein</fullName>
    </recommendedName>
</protein>
<keyword evidence="2" id="KW-0812">Transmembrane</keyword>
<sequence length="446" mass="46759">MTDKYHEWSVASRYLDQGEDIHWLAAPWGHNLTRTSPTTQPRARQPRLVEYDLLPRALGIWARVYAFGDMTLDPEYRSGNLTACEKECLAGPGYVSTSLLYQLDCTGGPLDDQCYCGNLTESLNYVQSCTSTSCNRNASQVYQAESFLARFCTSAAQSNGYTSILSATTIHLDQAYRILTVSAAVATGSASGPTLTSAVTSAAAASVPTATGTGGSAIVTGASPGAAPLSTTGITGASAATSTAVAGSKKAGLMKSEKVGIGIGIGLGVPLILGGIAAFLVFSKRRKSRGAGGPYDAVLMNEKRGNESYGRAIMEPQELRAMRSAAPFLPAAAAGDVSVSEVPYQPPVSASAKQPQYSDVRVSTAEDDESLRYEHSHSPQEPRGPRDTPASATMPRSAVSNQLSVATGHFDDRDDAPHSPISPVSPISPTGSRPASLRQEGAHHDL</sequence>
<proteinExistence type="predicted"/>
<accession>M2M8Q0</accession>
<organism evidence="3 4">
    <name type="scientific">Baudoinia panamericana (strain UAMH 10762)</name>
    <name type="common">Angels' share fungus</name>
    <name type="synonym">Baudoinia compniacensis (strain UAMH 10762)</name>
    <dbReference type="NCBI Taxonomy" id="717646"/>
    <lineage>
        <taxon>Eukaryota</taxon>
        <taxon>Fungi</taxon>
        <taxon>Dikarya</taxon>
        <taxon>Ascomycota</taxon>
        <taxon>Pezizomycotina</taxon>
        <taxon>Dothideomycetes</taxon>
        <taxon>Dothideomycetidae</taxon>
        <taxon>Mycosphaerellales</taxon>
        <taxon>Teratosphaeriaceae</taxon>
        <taxon>Baudoinia</taxon>
    </lineage>
</organism>
<keyword evidence="2" id="KW-1133">Transmembrane helix</keyword>
<dbReference type="Proteomes" id="UP000011761">
    <property type="component" value="Unassembled WGS sequence"/>
</dbReference>
<evidence type="ECO:0000313" key="4">
    <source>
        <dbReference type="Proteomes" id="UP000011761"/>
    </source>
</evidence>
<feature type="transmembrane region" description="Helical" evidence="2">
    <location>
        <begin position="259"/>
        <end position="282"/>
    </location>
</feature>
<dbReference type="GeneID" id="19115592"/>
<name>M2M8Q0_BAUPA</name>
<dbReference type="EMBL" id="KB445561">
    <property type="protein sequence ID" value="EMC92781.1"/>
    <property type="molecule type" value="Genomic_DNA"/>
</dbReference>
<feature type="compositionally biased region" description="Basic and acidic residues" evidence="1">
    <location>
        <begin position="370"/>
        <end position="386"/>
    </location>
</feature>